<dbReference type="SMART" id="SM00028">
    <property type="entry name" value="TPR"/>
    <property type="match status" value="6"/>
</dbReference>
<accession>A0A4R4REV3</accession>
<dbReference type="SUPFAM" id="SSF46894">
    <property type="entry name" value="C-terminal effector domain of the bipartite response regulators"/>
    <property type="match status" value="1"/>
</dbReference>
<dbReference type="GO" id="GO:0006355">
    <property type="term" value="P:regulation of DNA-templated transcription"/>
    <property type="evidence" value="ECO:0007669"/>
    <property type="project" value="InterPro"/>
</dbReference>
<reference evidence="7 8" key="1">
    <citation type="submission" date="2019-02" db="EMBL/GenBank/DDBJ databases">
        <title>Draft genome sequences of novel Actinobacteria.</title>
        <authorList>
            <person name="Sahin N."/>
            <person name="Ay H."/>
            <person name="Saygin H."/>
        </authorList>
    </citation>
    <scope>NUCLEOTIDE SEQUENCE [LARGE SCALE GENOMIC DNA]</scope>
    <source>
        <strain evidence="7 8">KC603</strain>
    </source>
</reference>
<dbReference type="SUPFAM" id="SSF52540">
    <property type="entry name" value="P-loop containing nucleoside triphosphate hydrolases"/>
    <property type="match status" value="1"/>
</dbReference>
<dbReference type="GO" id="GO:0003677">
    <property type="term" value="F:DNA binding"/>
    <property type="evidence" value="ECO:0007669"/>
    <property type="project" value="UniProtKB-UniRule"/>
</dbReference>
<dbReference type="Gene3D" id="3.40.50.300">
    <property type="entry name" value="P-loop containing nucleotide triphosphate hydrolases"/>
    <property type="match status" value="1"/>
</dbReference>
<dbReference type="Pfam" id="PF25872">
    <property type="entry name" value="HTH_77"/>
    <property type="match status" value="1"/>
</dbReference>
<feature type="DNA-binding region" description="OmpR/PhoB-type" evidence="5">
    <location>
        <begin position="21"/>
        <end position="119"/>
    </location>
</feature>
<dbReference type="InterPro" id="IPR005158">
    <property type="entry name" value="BTAD"/>
</dbReference>
<comment type="caution">
    <text evidence="7">The sequence shown here is derived from an EMBL/GenBank/DDBJ whole genome shotgun (WGS) entry which is preliminary data.</text>
</comment>
<organism evidence="7 8">
    <name type="scientific">Jiangella ureilytica</name>
    <dbReference type="NCBI Taxonomy" id="2530374"/>
    <lineage>
        <taxon>Bacteria</taxon>
        <taxon>Bacillati</taxon>
        <taxon>Actinomycetota</taxon>
        <taxon>Actinomycetes</taxon>
        <taxon>Jiangellales</taxon>
        <taxon>Jiangellaceae</taxon>
        <taxon>Jiangella</taxon>
    </lineage>
</organism>
<dbReference type="Gene3D" id="1.25.40.10">
    <property type="entry name" value="Tetratricopeptide repeat domain"/>
    <property type="match status" value="2"/>
</dbReference>
<dbReference type="InterPro" id="IPR001867">
    <property type="entry name" value="OmpR/PhoB-type_DNA-bd"/>
</dbReference>
<dbReference type="Proteomes" id="UP000295621">
    <property type="component" value="Unassembled WGS sequence"/>
</dbReference>
<dbReference type="AlphaFoldDB" id="A0A4R4REV3"/>
<dbReference type="OrthoDB" id="9812579at2"/>
<protein>
    <submittedName>
        <fullName evidence="7">AfsR/SARP family transcriptional regulator</fullName>
    </submittedName>
</protein>
<dbReference type="CDD" id="cd15831">
    <property type="entry name" value="BTAD"/>
    <property type="match status" value="1"/>
</dbReference>
<dbReference type="SMART" id="SM01043">
    <property type="entry name" value="BTAD"/>
    <property type="match status" value="1"/>
</dbReference>
<dbReference type="InterPro" id="IPR036388">
    <property type="entry name" value="WH-like_DNA-bd_sf"/>
</dbReference>
<dbReference type="InterPro" id="IPR058852">
    <property type="entry name" value="HTH_77"/>
</dbReference>
<evidence type="ECO:0000256" key="4">
    <source>
        <dbReference type="ARBA" id="ARBA00023163"/>
    </source>
</evidence>
<dbReference type="PANTHER" id="PTHR47691">
    <property type="entry name" value="REGULATOR-RELATED"/>
    <property type="match status" value="1"/>
</dbReference>
<dbReference type="InterPro" id="IPR016032">
    <property type="entry name" value="Sig_transdc_resp-reg_C-effctor"/>
</dbReference>
<evidence type="ECO:0000256" key="5">
    <source>
        <dbReference type="PROSITE-ProRule" id="PRU01091"/>
    </source>
</evidence>
<evidence type="ECO:0000256" key="1">
    <source>
        <dbReference type="ARBA" id="ARBA00005820"/>
    </source>
</evidence>
<keyword evidence="4" id="KW-0804">Transcription</keyword>
<evidence type="ECO:0000256" key="3">
    <source>
        <dbReference type="ARBA" id="ARBA00023125"/>
    </source>
</evidence>
<feature type="domain" description="OmpR/PhoB-type" evidence="6">
    <location>
        <begin position="21"/>
        <end position="119"/>
    </location>
</feature>
<dbReference type="FunFam" id="1.25.40.10:FF:000222">
    <property type="entry name" value="SARP family transcriptional regulator"/>
    <property type="match status" value="1"/>
</dbReference>
<dbReference type="EMBL" id="SMKL01000069">
    <property type="protein sequence ID" value="TDC47726.1"/>
    <property type="molecule type" value="Genomic_DNA"/>
</dbReference>
<dbReference type="SMART" id="SM00862">
    <property type="entry name" value="Trans_reg_C"/>
    <property type="match status" value="1"/>
</dbReference>
<dbReference type="Gene3D" id="1.10.10.10">
    <property type="entry name" value="Winged helix-like DNA-binding domain superfamily/Winged helix DNA-binding domain"/>
    <property type="match status" value="1"/>
</dbReference>
<keyword evidence="3 5" id="KW-0238">DNA-binding</keyword>
<dbReference type="InterPro" id="IPR019734">
    <property type="entry name" value="TPR_rpt"/>
</dbReference>
<comment type="similarity">
    <text evidence="1">Belongs to the AfsR/DnrI/RedD regulatory family.</text>
</comment>
<dbReference type="PRINTS" id="PR00364">
    <property type="entry name" value="DISEASERSIST"/>
</dbReference>
<gene>
    <name evidence="7" type="ORF">E1212_23450</name>
</gene>
<dbReference type="InterPro" id="IPR027417">
    <property type="entry name" value="P-loop_NTPase"/>
</dbReference>
<proteinExistence type="inferred from homology"/>
<keyword evidence="2" id="KW-0805">Transcription regulation</keyword>
<keyword evidence="8" id="KW-1185">Reference proteome</keyword>
<dbReference type="GO" id="GO:0000160">
    <property type="term" value="P:phosphorelay signal transduction system"/>
    <property type="evidence" value="ECO:0007669"/>
    <property type="project" value="InterPro"/>
</dbReference>
<dbReference type="InterPro" id="IPR011990">
    <property type="entry name" value="TPR-like_helical_dom_sf"/>
</dbReference>
<dbReference type="PROSITE" id="PS51755">
    <property type="entry name" value="OMPR_PHOB"/>
    <property type="match status" value="1"/>
</dbReference>
<sequence>MALTSRCLGELTDLTLLRRAMGEESVEGVEFRVLGSVDALHEGSRLRLGGPRHRRLLAVLLVHAGEVVPTDRLIDALWGSSVPRSAPQMVHVRVSELRAALRAGQPELLTQGGGYLLRVDDDSLDARRFERLAADGSHALADGDAARARAQLALGLALWRGAALAEFADEPFARAEAVRLTELRHQAVENRIAADLQLGRHAGVVAELETLVAEHPLRERFWAQLMVALYRAGRQGEALEAYHTVRRLTADQLGVEPGAELRRIQAAILRHDPELEPRPTAARRIAGNLPSALTSFVGRRRDVVAIRGLLRTRRLVTLAGVGGAGKSRLAVEVASACRSDFRHGTWLVELASVPQPNLVPSAIATTLGIREHARRPLLDIIVDYLATTEALLVLDGCEHVLDEVARVAERLLERCPDLRIIVTSRERLGITGEAVRRVGGLGVPPAGVTGVRAVVRADAVRLLVERVRAVQPDFEVTAAVTGRLADICRRLDGLPLALELAAASISAWGVDQTAGGVHQPFQLLTRGSRTAPARHRSLRAVVDWSYRLLDHRQRALFDRLSVFVGGFTVDAAVAVSVDVADGEAGVLDGLARLVDKSLVVIDRTDPATTRYSMLETLRAYAAERLVASGAAAAVRTRHAAYTLQLVRSARGQLHGRARAMWLRRVAAETGNLRAALAWSIDQRDAATAVRLAGLLYPVWERNGLYHEGRRWLERALAMEAPVVPAIRALALESQAGLAAIQGDLAAATRAVDEAVALSRQVGDRVGVARAMTTAGLIAIYTDDLDRAVTILDEALRHAEGRRGGRWPAGYALLYLAYVATAREEYEQARKLLEECESHLRAVGELDGLARALMVRAVITWRTGDQAEAAELLRQGLHHYEGLSHCWVLALGLGIAAELYSTRGDHERAIALLSASQALRDPLGVPLMPLLAASADLVTARAGAALEASATERARRAGRSAPADRVLADAVRDL</sequence>
<evidence type="ECO:0000313" key="8">
    <source>
        <dbReference type="Proteomes" id="UP000295621"/>
    </source>
</evidence>
<dbReference type="PANTHER" id="PTHR47691:SF3">
    <property type="entry name" value="HTH-TYPE TRANSCRIPTIONAL REGULATOR RV0890C-RELATED"/>
    <property type="match status" value="1"/>
</dbReference>
<evidence type="ECO:0000256" key="2">
    <source>
        <dbReference type="ARBA" id="ARBA00023015"/>
    </source>
</evidence>
<name>A0A4R4REV3_9ACTN</name>
<dbReference type="Pfam" id="PF03704">
    <property type="entry name" value="BTAD"/>
    <property type="match status" value="1"/>
</dbReference>
<dbReference type="SUPFAM" id="SSF48452">
    <property type="entry name" value="TPR-like"/>
    <property type="match status" value="2"/>
</dbReference>
<dbReference type="Pfam" id="PF00486">
    <property type="entry name" value="Trans_reg_C"/>
    <property type="match status" value="1"/>
</dbReference>
<evidence type="ECO:0000313" key="7">
    <source>
        <dbReference type="EMBL" id="TDC47726.1"/>
    </source>
</evidence>
<evidence type="ECO:0000259" key="6">
    <source>
        <dbReference type="PROSITE" id="PS51755"/>
    </source>
</evidence>